<reference evidence="2 3" key="1">
    <citation type="journal article" date="2010" name="Nat. Biotechnol.">
        <title>Genome sequence of the model mushroom Schizophyllum commune.</title>
        <authorList>
            <person name="Ohm R.A."/>
            <person name="de Jong J.F."/>
            <person name="Lugones L.G."/>
            <person name="Aerts A."/>
            <person name="Kothe E."/>
            <person name="Stajich J.E."/>
            <person name="de Vries R.P."/>
            <person name="Record E."/>
            <person name="Levasseur A."/>
            <person name="Baker S.E."/>
            <person name="Bartholomew K.A."/>
            <person name="Coutinho P.M."/>
            <person name="Erdmann S."/>
            <person name="Fowler T.J."/>
            <person name="Gathman A.C."/>
            <person name="Lombard V."/>
            <person name="Henrissat B."/>
            <person name="Knabe N."/>
            <person name="Kuees U."/>
            <person name="Lilly W.W."/>
            <person name="Lindquist E."/>
            <person name="Lucas S."/>
            <person name="Magnuson J.K."/>
            <person name="Piumi F."/>
            <person name="Raudaskoski M."/>
            <person name="Salamov A."/>
            <person name="Schmutz J."/>
            <person name="Schwarze F.W.M.R."/>
            <person name="vanKuyk P.A."/>
            <person name="Horton J.S."/>
            <person name="Grigoriev I.V."/>
            <person name="Woesten H.A.B."/>
        </authorList>
    </citation>
    <scope>NUCLEOTIDE SEQUENCE [LARGE SCALE GENOMIC DNA]</scope>
    <source>
        <strain evidence="3">H4-8 / FGSC 9210</strain>
    </source>
</reference>
<dbReference type="AlphaFoldDB" id="D8PXR7"/>
<accession>D8PXR7</accession>
<dbReference type="VEuPathDB" id="FungiDB:SCHCODRAFT_02493357"/>
<dbReference type="EMBL" id="GL377304">
    <property type="protein sequence ID" value="EFI99723.1"/>
    <property type="molecule type" value="Genomic_DNA"/>
</dbReference>
<dbReference type="InParanoid" id="D8PXR7"/>
<dbReference type="OrthoDB" id="3352776at2759"/>
<dbReference type="RefSeq" id="XP_003034626.1">
    <property type="nucleotide sequence ID" value="XM_003034580.1"/>
</dbReference>
<feature type="region of interest" description="Disordered" evidence="1">
    <location>
        <begin position="184"/>
        <end position="221"/>
    </location>
</feature>
<name>D8PXR7_SCHCM</name>
<dbReference type="HOGENOM" id="CLU_1001694_0_0_1"/>
<evidence type="ECO:0000313" key="2">
    <source>
        <dbReference type="EMBL" id="EFI99723.1"/>
    </source>
</evidence>
<sequence>MPTPASVMAPAPQIDATLFVEREELLTASALLDLSAAARFAATRTSYQPVASTSTSRATFPCSASPLPVENAPAPASEDLTAVILATMTTLLADLARGAPTATLLAHFSTLHEPILQHAPAGCPLRGGIESRMRGLNAVRSYFDLLATHFNFHGMEEDVDIKRVWAEPVRRAAKAQVHARWRWRTRGQSGGRAGRERQDDRRAKESTEEDLSSPSCARQPRGFDEDFELDVVFDEEMKVASFVVTTTGGVCVMDAKYPEGRLVNTTAILRPRKPVVTN</sequence>
<dbReference type="GeneID" id="9585823"/>
<keyword evidence="3" id="KW-1185">Reference proteome</keyword>
<evidence type="ECO:0000256" key="1">
    <source>
        <dbReference type="SAM" id="MobiDB-lite"/>
    </source>
</evidence>
<proteinExistence type="predicted"/>
<organism evidence="3">
    <name type="scientific">Schizophyllum commune (strain H4-8 / FGSC 9210)</name>
    <name type="common">Split gill fungus</name>
    <dbReference type="NCBI Taxonomy" id="578458"/>
    <lineage>
        <taxon>Eukaryota</taxon>
        <taxon>Fungi</taxon>
        <taxon>Dikarya</taxon>
        <taxon>Basidiomycota</taxon>
        <taxon>Agaricomycotina</taxon>
        <taxon>Agaricomycetes</taxon>
        <taxon>Agaricomycetidae</taxon>
        <taxon>Agaricales</taxon>
        <taxon>Schizophyllaceae</taxon>
        <taxon>Schizophyllum</taxon>
    </lineage>
</organism>
<dbReference type="eggNOG" id="ENOG502RBRP">
    <property type="taxonomic scope" value="Eukaryota"/>
</dbReference>
<gene>
    <name evidence="2" type="ORF">SCHCODRAFT_233679</name>
</gene>
<evidence type="ECO:0000313" key="3">
    <source>
        <dbReference type="Proteomes" id="UP000007431"/>
    </source>
</evidence>
<dbReference type="Proteomes" id="UP000007431">
    <property type="component" value="Unassembled WGS sequence"/>
</dbReference>
<protein>
    <submittedName>
        <fullName evidence="2">Uncharacterized protein</fullName>
    </submittedName>
</protein>
<dbReference type="KEGG" id="scm:SCHCO_02493357"/>
<feature type="compositionally biased region" description="Basic and acidic residues" evidence="1">
    <location>
        <begin position="193"/>
        <end position="206"/>
    </location>
</feature>